<accession>A0A9W4XEG1</accession>
<dbReference type="OrthoDB" id="506431at2759"/>
<evidence type="ECO:0000313" key="2">
    <source>
        <dbReference type="EMBL" id="CAI6275635.1"/>
    </source>
</evidence>
<feature type="compositionally biased region" description="Polar residues" evidence="1">
    <location>
        <begin position="311"/>
        <end position="338"/>
    </location>
</feature>
<keyword evidence="3" id="KW-1185">Reference proteome</keyword>
<gene>
    <name evidence="2" type="ORF">PDIGIT_LOCUS1903</name>
</gene>
<feature type="compositionally biased region" description="Basic and acidic residues" evidence="1">
    <location>
        <begin position="497"/>
        <end position="511"/>
    </location>
</feature>
<feature type="region of interest" description="Disordered" evidence="1">
    <location>
        <begin position="371"/>
        <end position="424"/>
    </location>
</feature>
<feature type="compositionally biased region" description="Polar residues" evidence="1">
    <location>
        <begin position="413"/>
        <end position="424"/>
    </location>
</feature>
<organism evidence="2 3">
    <name type="scientific">Periconia digitata</name>
    <dbReference type="NCBI Taxonomy" id="1303443"/>
    <lineage>
        <taxon>Eukaryota</taxon>
        <taxon>Fungi</taxon>
        <taxon>Dikarya</taxon>
        <taxon>Ascomycota</taxon>
        <taxon>Pezizomycotina</taxon>
        <taxon>Dothideomycetes</taxon>
        <taxon>Pleosporomycetidae</taxon>
        <taxon>Pleosporales</taxon>
        <taxon>Massarineae</taxon>
        <taxon>Periconiaceae</taxon>
        <taxon>Periconia</taxon>
    </lineage>
</organism>
<feature type="region of interest" description="Disordered" evidence="1">
    <location>
        <begin position="497"/>
        <end position="518"/>
    </location>
</feature>
<evidence type="ECO:0000256" key="1">
    <source>
        <dbReference type="SAM" id="MobiDB-lite"/>
    </source>
</evidence>
<dbReference type="EMBL" id="CAOQHR010000001">
    <property type="protein sequence ID" value="CAI6275635.1"/>
    <property type="molecule type" value="Genomic_DNA"/>
</dbReference>
<protein>
    <submittedName>
        <fullName evidence="2">Uncharacterized protein</fullName>
    </submittedName>
</protein>
<evidence type="ECO:0000313" key="3">
    <source>
        <dbReference type="Proteomes" id="UP001152607"/>
    </source>
</evidence>
<feature type="compositionally biased region" description="Low complexity" evidence="1">
    <location>
        <begin position="257"/>
        <end position="272"/>
    </location>
</feature>
<feature type="compositionally biased region" description="Polar residues" evidence="1">
    <location>
        <begin position="154"/>
        <end position="171"/>
    </location>
</feature>
<name>A0A9W4XEG1_9PLEO</name>
<comment type="caution">
    <text evidence="2">The sequence shown here is derived from an EMBL/GenBank/DDBJ whole genome shotgun (WGS) entry which is preliminary data.</text>
</comment>
<feature type="compositionally biased region" description="Polar residues" evidence="1">
    <location>
        <begin position="82"/>
        <end position="105"/>
    </location>
</feature>
<dbReference type="Proteomes" id="UP001152607">
    <property type="component" value="Unassembled WGS sequence"/>
</dbReference>
<feature type="region of interest" description="Disordered" evidence="1">
    <location>
        <begin position="154"/>
        <end position="338"/>
    </location>
</feature>
<feature type="compositionally biased region" description="Low complexity" evidence="1">
    <location>
        <begin position="223"/>
        <end position="233"/>
    </location>
</feature>
<reference evidence="2" key="1">
    <citation type="submission" date="2023-01" db="EMBL/GenBank/DDBJ databases">
        <authorList>
            <person name="Van Ghelder C."/>
            <person name="Rancurel C."/>
        </authorList>
    </citation>
    <scope>NUCLEOTIDE SEQUENCE</scope>
    <source>
        <strain evidence="2">CNCM I-4278</strain>
    </source>
</reference>
<proteinExistence type="predicted"/>
<feature type="compositionally biased region" description="Polar residues" evidence="1">
    <location>
        <begin position="280"/>
        <end position="290"/>
    </location>
</feature>
<dbReference type="AlphaFoldDB" id="A0A9W4XEG1"/>
<feature type="region of interest" description="Disordered" evidence="1">
    <location>
        <begin position="72"/>
        <end position="119"/>
    </location>
</feature>
<sequence>MAWFMRGVQSAVFHYISCAPCHGYSDRKQKRKHAKEARQVRMKMQLERPELYHHPEPTGTNPYWQEEITMGPGPPPRRARRTNTSSTRGITSAGTQSSAVSQGGNSIDAGPYPELRLSDDTLNEDDEKWNHKRYQREDEDLWGSEPVVPVQSALSGSSVGVTGLTRPTPSRSESHCSVRAPPVNDLHPPIVSLPSPRPTDNRWMLQPPPKAAVMSGKERATNRSRSGSGASSRVELSLQRQVSVRQAKNKLNHGESPRSISRGSSYSNLLSGQRHDRPITPQTRPISAASSRRKRRDTTMAKTEPGEHSSYDSSDNSIYPTSLSRSQTGPPTSKSLGVRISRQQLSTVVSSGSGNPSTPSPTTISFAAAAENDDASSKKPFPRAQRPSYTSAVSSDALVPSSTKRRGAGATIANRNPSSDKNSLTSLQNLVEPDALLNTRFVSAPLLEAKIKLPPSDQDEEKNLGRAVFAGNGLKIGTHGKMWGAEMVDGAEVRVPFDRSDSSSEAPRDPSMRWSVDF</sequence>